<protein>
    <recommendedName>
        <fullName evidence="4">DUF4833 domain-containing protein</fullName>
    </recommendedName>
</protein>
<dbReference type="RefSeq" id="WP_127342428.1">
    <property type="nucleotide sequence ID" value="NZ_RJJX01000002.1"/>
</dbReference>
<dbReference type="AlphaFoldDB" id="A0A434AYH1"/>
<keyword evidence="1" id="KW-0732">Signal</keyword>
<reference evidence="2 3" key="1">
    <citation type="submission" date="2018-11" db="EMBL/GenBank/DDBJ databases">
        <title>Parancylomarina longa gen. nov., sp. nov., isolated from sediments of southern Okinawa.</title>
        <authorList>
            <person name="Fu T."/>
        </authorList>
    </citation>
    <scope>NUCLEOTIDE SEQUENCE [LARGE SCALE GENOMIC DNA]</scope>
    <source>
        <strain evidence="2 3">T3-2 S1-C</strain>
    </source>
</reference>
<dbReference type="Proteomes" id="UP000282985">
    <property type="component" value="Unassembled WGS sequence"/>
</dbReference>
<gene>
    <name evidence="2" type="ORF">DLK05_02635</name>
</gene>
<feature type="signal peptide" evidence="1">
    <location>
        <begin position="1"/>
        <end position="20"/>
    </location>
</feature>
<sequence length="182" mass="20918">MKTKLILIALVLFCVSTSMAQVKYQGTVNTRYKSMQLDNGEYKYVRYDGQNQIVSILNLDNTPWRTVHLPLPKNHSLDEIKQISQHVFNSNDSVEVVYSCVVQTIPENTEDPAIGYGEINFTLNIVSESGESILRVYDSNEMEIVPGDVRDKLLIYKHISRRFDNSDETLIYNLPIKKNKNE</sequence>
<organism evidence="2 3">
    <name type="scientific">Ancylomarina longa</name>
    <dbReference type="NCBI Taxonomy" id="2487017"/>
    <lineage>
        <taxon>Bacteria</taxon>
        <taxon>Pseudomonadati</taxon>
        <taxon>Bacteroidota</taxon>
        <taxon>Bacteroidia</taxon>
        <taxon>Marinilabiliales</taxon>
        <taxon>Marinifilaceae</taxon>
        <taxon>Ancylomarina</taxon>
    </lineage>
</organism>
<dbReference type="EMBL" id="RJJX01000002">
    <property type="protein sequence ID" value="RUT79606.1"/>
    <property type="molecule type" value="Genomic_DNA"/>
</dbReference>
<keyword evidence="3" id="KW-1185">Reference proteome</keyword>
<evidence type="ECO:0008006" key="4">
    <source>
        <dbReference type="Google" id="ProtNLM"/>
    </source>
</evidence>
<evidence type="ECO:0000256" key="1">
    <source>
        <dbReference type="SAM" id="SignalP"/>
    </source>
</evidence>
<dbReference type="OrthoDB" id="1119542at2"/>
<accession>A0A434AYH1</accession>
<name>A0A434AYH1_9BACT</name>
<evidence type="ECO:0000313" key="3">
    <source>
        <dbReference type="Proteomes" id="UP000282985"/>
    </source>
</evidence>
<feature type="chain" id="PRO_5019032003" description="DUF4833 domain-containing protein" evidence="1">
    <location>
        <begin position="21"/>
        <end position="182"/>
    </location>
</feature>
<proteinExistence type="predicted"/>
<evidence type="ECO:0000313" key="2">
    <source>
        <dbReference type="EMBL" id="RUT79606.1"/>
    </source>
</evidence>
<comment type="caution">
    <text evidence="2">The sequence shown here is derived from an EMBL/GenBank/DDBJ whole genome shotgun (WGS) entry which is preliminary data.</text>
</comment>